<accession>A0A2V3PTF6</accession>
<name>A0A2V3PTF6_9BACT</name>
<comment type="caution">
    <text evidence="1">The sequence shown here is derived from an EMBL/GenBank/DDBJ whole genome shotgun (WGS) entry which is preliminary data.</text>
</comment>
<dbReference type="AlphaFoldDB" id="A0A2V3PTF6"/>
<dbReference type="SUPFAM" id="SSF52540">
    <property type="entry name" value="P-loop containing nucleoside triphosphate hydrolases"/>
    <property type="match status" value="1"/>
</dbReference>
<evidence type="ECO:0008006" key="3">
    <source>
        <dbReference type="Google" id="ProtNLM"/>
    </source>
</evidence>
<evidence type="ECO:0000313" key="1">
    <source>
        <dbReference type="EMBL" id="PXV66903.1"/>
    </source>
</evidence>
<gene>
    <name evidence="1" type="ORF">CLV62_104164</name>
</gene>
<sequence length="208" mass="24360">MVKVSDKTLSPEYTSQLRLLLSRIIKEQIPDFIYDQQNTEVIKNLFLYYTGQVGGYDLKKGIWLMGGNGTGKTTLLQIFSEFGKKRYDGFRIYDCAKVANDYAMNGELDVYTYNQTGYSRKPVNMAFDELGRETIPSNHFGQKLNVMQHILHIRYNLWRTEGIQTYITTNCDADETHRLYDNVNDRFISDRIKEMYNRIVLDGESRRK</sequence>
<dbReference type="Gene3D" id="3.40.50.300">
    <property type="entry name" value="P-loop containing nucleotide triphosphate hydrolases"/>
    <property type="match status" value="1"/>
</dbReference>
<protein>
    <recommendedName>
        <fullName evidence="3">DNA replication protein DnaC</fullName>
    </recommendedName>
</protein>
<keyword evidence="2" id="KW-1185">Reference proteome</keyword>
<dbReference type="InterPro" id="IPR027417">
    <property type="entry name" value="P-loop_NTPase"/>
</dbReference>
<reference evidence="1 2" key="1">
    <citation type="submission" date="2018-03" db="EMBL/GenBank/DDBJ databases">
        <title>Genomic Encyclopedia of Archaeal and Bacterial Type Strains, Phase II (KMG-II): from individual species to whole genera.</title>
        <authorList>
            <person name="Goeker M."/>
        </authorList>
    </citation>
    <scope>NUCLEOTIDE SEQUENCE [LARGE SCALE GENOMIC DNA]</scope>
    <source>
        <strain evidence="1 2">DSM 100214</strain>
    </source>
</reference>
<organism evidence="1 2">
    <name type="scientific">Dysgonomonas alginatilytica</name>
    <dbReference type="NCBI Taxonomy" id="1605892"/>
    <lineage>
        <taxon>Bacteria</taxon>
        <taxon>Pseudomonadati</taxon>
        <taxon>Bacteroidota</taxon>
        <taxon>Bacteroidia</taxon>
        <taxon>Bacteroidales</taxon>
        <taxon>Dysgonomonadaceae</taxon>
        <taxon>Dysgonomonas</taxon>
    </lineage>
</organism>
<dbReference type="EMBL" id="QICL01000004">
    <property type="protein sequence ID" value="PXV66903.1"/>
    <property type="molecule type" value="Genomic_DNA"/>
</dbReference>
<evidence type="ECO:0000313" key="2">
    <source>
        <dbReference type="Proteomes" id="UP000247973"/>
    </source>
</evidence>
<dbReference type="Proteomes" id="UP000247973">
    <property type="component" value="Unassembled WGS sequence"/>
</dbReference>
<proteinExistence type="predicted"/>